<feature type="compositionally biased region" description="Acidic residues" evidence="6">
    <location>
        <begin position="1675"/>
        <end position="1684"/>
    </location>
</feature>
<dbReference type="GO" id="GO:0036159">
    <property type="term" value="P:inner dynein arm assembly"/>
    <property type="evidence" value="ECO:0007669"/>
    <property type="project" value="TreeGrafter"/>
</dbReference>
<evidence type="ECO:0000313" key="7">
    <source>
        <dbReference type="EMBL" id="KAK9503997.1"/>
    </source>
</evidence>
<feature type="region of interest" description="Disordered" evidence="6">
    <location>
        <begin position="1594"/>
        <end position="1634"/>
    </location>
</feature>
<comment type="subcellular location">
    <subcellularLocation>
        <location evidence="1">Cytoplasm</location>
    </subcellularLocation>
</comment>
<dbReference type="PANTHER" id="PTHR12442:SF5">
    <property type="entry name" value="DYNEIN AXONEMAL INTERMEDIATE CHAIN 3"/>
    <property type="match status" value="1"/>
</dbReference>
<feature type="compositionally biased region" description="Basic and acidic residues" evidence="6">
    <location>
        <begin position="1950"/>
        <end position="1959"/>
    </location>
</feature>
<dbReference type="InterPro" id="IPR015943">
    <property type="entry name" value="WD40/YVTN_repeat-like_dom_sf"/>
</dbReference>
<gene>
    <name evidence="7" type="ORF">O3M35_010445</name>
</gene>
<dbReference type="InterPro" id="IPR050687">
    <property type="entry name" value="Dynein_IC"/>
</dbReference>
<dbReference type="Gene3D" id="2.130.10.10">
    <property type="entry name" value="YVTN repeat-like/Quinoprotein amine dehydrogenase"/>
    <property type="match status" value="1"/>
</dbReference>
<feature type="region of interest" description="Disordered" evidence="6">
    <location>
        <begin position="1833"/>
        <end position="1867"/>
    </location>
</feature>
<feature type="compositionally biased region" description="Acidic residues" evidence="6">
    <location>
        <begin position="1603"/>
        <end position="1617"/>
    </location>
</feature>
<dbReference type="GO" id="GO:0045504">
    <property type="term" value="F:dynein heavy chain binding"/>
    <property type="evidence" value="ECO:0007669"/>
    <property type="project" value="TreeGrafter"/>
</dbReference>
<keyword evidence="2" id="KW-0963">Cytoplasm</keyword>
<dbReference type="GO" id="GO:0036156">
    <property type="term" value="C:inner dynein arm"/>
    <property type="evidence" value="ECO:0007669"/>
    <property type="project" value="TreeGrafter"/>
</dbReference>
<feature type="compositionally biased region" description="Basic residues" evidence="6">
    <location>
        <begin position="1"/>
        <end position="16"/>
    </location>
</feature>
<dbReference type="InterPro" id="IPR001680">
    <property type="entry name" value="WD40_rpt"/>
</dbReference>
<feature type="compositionally biased region" description="Polar residues" evidence="6">
    <location>
        <begin position="1839"/>
        <end position="1852"/>
    </location>
</feature>
<dbReference type="PROSITE" id="PS50082">
    <property type="entry name" value="WD_REPEATS_2"/>
    <property type="match status" value="1"/>
</dbReference>
<keyword evidence="3 5" id="KW-0853">WD repeat</keyword>
<proteinExistence type="predicted"/>
<evidence type="ECO:0000256" key="5">
    <source>
        <dbReference type="PROSITE-ProRule" id="PRU00221"/>
    </source>
</evidence>
<keyword evidence="4" id="KW-0677">Repeat</keyword>
<evidence type="ECO:0000256" key="2">
    <source>
        <dbReference type="ARBA" id="ARBA00022490"/>
    </source>
</evidence>
<evidence type="ECO:0000256" key="1">
    <source>
        <dbReference type="ARBA" id="ARBA00004496"/>
    </source>
</evidence>
<feature type="region of interest" description="Disordered" evidence="6">
    <location>
        <begin position="1903"/>
        <end position="1959"/>
    </location>
</feature>
<evidence type="ECO:0008006" key="9">
    <source>
        <dbReference type="Google" id="ProtNLM"/>
    </source>
</evidence>
<keyword evidence="8" id="KW-1185">Reference proteome</keyword>
<name>A0AAW1D521_9HEMI</name>
<protein>
    <recommendedName>
        <fullName evidence="9">WD repeat-containing protein 63</fullName>
    </recommendedName>
</protein>
<dbReference type="SUPFAM" id="SSF50978">
    <property type="entry name" value="WD40 repeat-like"/>
    <property type="match status" value="1"/>
</dbReference>
<dbReference type="Proteomes" id="UP001461498">
    <property type="component" value="Unassembled WGS sequence"/>
</dbReference>
<feature type="compositionally biased region" description="Basic and acidic residues" evidence="6">
    <location>
        <begin position="1714"/>
        <end position="1727"/>
    </location>
</feature>
<sequence length="1959" mass="229034">MATKKTKKGKKKKEKKVNKEPEIPEELVAEEEEKVEYDDIVAIRIPEYLQKKLHCVPDVDLFPDKPWVCAPLDTVFDDIKENGRDSVFYQYQDELHQQLNEILITYEYFIEEEGEIYPGTHWVCITNRGKQIILDHLVRFYDEAVRKAEADNTITPRPWKSLGSGEEIQEVEFPQTRPLIRYEFFGQKSRRFDPPRFVAVDASGPNYKEIIRSDYHLPLDFTYLPFKHECIQVGIAKIDVETQVNENIPVNVCTHINAEIEGEEKRIWLENQQQDAITKENVEMQISQLVKSNAKKIFESIAYNQEYNTCQDDYDLLRSGEKLDVANPDPYKTYRSFKCLKSIRGTYITYIAWHPSISGIVAATYGKKLLADTKYLAGDSDDENFKGEEMAQEEEFDKIYAERLEKENIHLNAFVKEAQSLYGPADDNNEKVEISKKSIEFFTHIRKIINQEVKLQFDNEKENIEREVLESPLPYFDYNDYLYLEPPQFDDEYIERKAKEVKLTADPDELETASEAEYRAFLRRRPTEATPEETEEVQEEICEEEEENDSYPDIDKQFPQPEPRSTMLEVGEKVEEEGEGEGKAEAEADEEEEYVEREPDKDTYKIWSKGWNFGDVLLEEAFETHKKYFNRAKNVKGDLPQHPGNSDYFPKLNLKMGLYYKQYGPYKRTEKTYAKMAEEAKETLKRSISTESITGYGSAIMCHTKPSVRMKIERFGQMDSDNVDEVYRDMLKTIKEGHAYRDACEIAEVETRYRIADKKKDYPLYLSSGSIDTDEEVMFKMDLPRVTLFKRHYVIIWGLRTPDHPLMILESPQEVSCVKFCPIDGNFVVGGTVNGQLILWDIRGKLKLRKKTKLESIKKRLERETNKQRDDTDETDEDIEAEIEKHLVNDPVPDKIRTFLGSKFKWYSHDVKEDHVEWTAMSKLEYSHSGKISDIIWVPPTQKVVNGSFEQISETEDLSLQIISSGVDGTIRMWDMNLIPAEKQRSRLTLIGKVLPHADEYSYKFLDGVWKPIFTVECEFSRNLPVPLTTVIFDNVKFNYKIKESSNPDSDHVFYDYVREEYPLMRNVAIAGTVGGHLMKITWDGASGTIETDPDGEIKQKAKVEYSALIHDGPIVQVDRNRMVPDLALSVGGHTFAIWSLDNLKHPLKWKKYRDVLLSTGNWSVWRTSTFKIYRMDGVGEIWDLAVRSEACHLKMLPSAGFITTASEPTLLGKKPIICIGDSFGQLKLMTVPKYLSALTEPSNEYLTDLLIKQTENKLYLAKWRDDYLEITNTPKYTYQILVESEYDLTPKIIVDEALEQKSESVDIQQDMDFPAIEVLYEKEQRLNPSYVKKLSEKECKAKYFHELYKWYVRRRGYECRWVDKKDKELYEAEQEHAVAEMIKSKKIDFQDLYERMKPLLKHEKQLRTRKEYIKRMRAEADLIFKRKIEHIHLMNESSVNPFKKDERVILKKTDFQKAEEEIDICFGESGSIFERDLRKELRSYNLGPLYKYRDLEELSVNYREWMNDRSFLADKSTRWVRLRVYKAIKAKGLKCVEFNNRRYKYICYKYRARLAAIDELKKKYGEDYDPYWDIDIELPHPYVGKWIKDTETLPSEEKEEGKDEVESEEEDSEESIDFYGEKEEKRDEDEDDAVSVSSWINLEDIINGADVVTMSYQHQCVRRQTHYARVFEEKEEEKLEEVEDASRRKDIEEVGDNIDMESQLEETEDEDEKESKDKKAKTDGRIQKKRKIKTKYTTLRDEELEDELFHKSIQIFLGEKEEESPKDKLPFTLLPETSMDKIFSNEDEEEDKIAGSQSASAEDVKQSHGLQMGDETEEYWDAIESKIIGEPEYGESIPTGTSSPSDITDNHFNVIESSSESPPDEFDAEFGEFEELQNFYKYSQHARRFPFSIDESYLKEDYLEEKQGDQSSKMKPASTRGTILEESPLQQLLLKHSVTTRESSAEIQAEDKRLSAVD</sequence>
<dbReference type="GO" id="GO:0060294">
    <property type="term" value="P:cilium movement involved in cell motility"/>
    <property type="evidence" value="ECO:0007669"/>
    <property type="project" value="TreeGrafter"/>
</dbReference>
<reference evidence="7 8" key="1">
    <citation type="submission" date="2022-12" db="EMBL/GenBank/DDBJ databases">
        <title>Chromosome-level genome assembly of true bugs.</title>
        <authorList>
            <person name="Ma L."/>
            <person name="Li H."/>
        </authorList>
    </citation>
    <scope>NUCLEOTIDE SEQUENCE [LARGE SCALE GENOMIC DNA]</scope>
    <source>
        <strain evidence="7">Lab_2022b</strain>
    </source>
</reference>
<evidence type="ECO:0000256" key="3">
    <source>
        <dbReference type="ARBA" id="ARBA00022574"/>
    </source>
</evidence>
<dbReference type="InterPro" id="IPR036322">
    <property type="entry name" value="WD40_repeat_dom_sf"/>
</dbReference>
<dbReference type="GO" id="GO:0045503">
    <property type="term" value="F:dynein light chain binding"/>
    <property type="evidence" value="ECO:0007669"/>
    <property type="project" value="TreeGrafter"/>
</dbReference>
<feature type="compositionally biased region" description="Acidic residues" evidence="6">
    <location>
        <begin position="530"/>
        <end position="552"/>
    </location>
</feature>
<evidence type="ECO:0000256" key="4">
    <source>
        <dbReference type="ARBA" id="ARBA00022737"/>
    </source>
</evidence>
<feature type="region of interest" description="Disordered" evidence="6">
    <location>
        <begin position="1785"/>
        <end position="1814"/>
    </location>
</feature>
<feature type="region of interest" description="Disordered" evidence="6">
    <location>
        <begin position="1"/>
        <end position="28"/>
    </location>
</feature>
<accession>A0AAW1D521</accession>
<dbReference type="PANTHER" id="PTHR12442">
    <property type="entry name" value="DYNEIN INTERMEDIATE CHAIN"/>
    <property type="match status" value="1"/>
</dbReference>
<evidence type="ECO:0000313" key="8">
    <source>
        <dbReference type="Proteomes" id="UP001461498"/>
    </source>
</evidence>
<feature type="compositionally biased region" description="Acidic residues" evidence="6">
    <location>
        <begin position="1694"/>
        <end position="1713"/>
    </location>
</feature>
<feature type="repeat" description="WD" evidence="5">
    <location>
        <begin position="962"/>
        <end position="977"/>
    </location>
</feature>
<feature type="region of interest" description="Disordered" evidence="6">
    <location>
        <begin position="522"/>
        <end position="597"/>
    </location>
</feature>
<dbReference type="EMBL" id="JAPXFL010000007">
    <property type="protein sequence ID" value="KAK9503997.1"/>
    <property type="molecule type" value="Genomic_DNA"/>
</dbReference>
<evidence type="ECO:0000256" key="6">
    <source>
        <dbReference type="SAM" id="MobiDB-lite"/>
    </source>
</evidence>
<comment type="caution">
    <text evidence="7">The sequence shown here is derived from an EMBL/GenBank/DDBJ whole genome shotgun (WGS) entry which is preliminary data.</text>
</comment>
<feature type="region of interest" description="Disordered" evidence="6">
    <location>
        <begin position="1675"/>
        <end position="1728"/>
    </location>
</feature>
<dbReference type="SMART" id="SM00320">
    <property type="entry name" value="WD40"/>
    <property type="match status" value="2"/>
</dbReference>
<organism evidence="7 8">
    <name type="scientific">Rhynocoris fuscipes</name>
    <dbReference type="NCBI Taxonomy" id="488301"/>
    <lineage>
        <taxon>Eukaryota</taxon>
        <taxon>Metazoa</taxon>
        <taxon>Ecdysozoa</taxon>
        <taxon>Arthropoda</taxon>
        <taxon>Hexapoda</taxon>
        <taxon>Insecta</taxon>
        <taxon>Pterygota</taxon>
        <taxon>Neoptera</taxon>
        <taxon>Paraneoptera</taxon>
        <taxon>Hemiptera</taxon>
        <taxon>Heteroptera</taxon>
        <taxon>Panheteroptera</taxon>
        <taxon>Cimicomorpha</taxon>
        <taxon>Reduviidae</taxon>
        <taxon>Harpactorinae</taxon>
        <taxon>Harpactorini</taxon>
        <taxon>Rhynocoris</taxon>
    </lineage>
</organism>